<gene>
    <name evidence="2" type="ORF">KC717_02800</name>
</gene>
<dbReference type="Pfam" id="PF00395">
    <property type="entry name" value="SLH"/>
    <property type="match status" value="3"/>
</dbReference>
<dbReference type="PANTHER" id="PTHR43308:SF5">
    <property type="entry name" value="S-LAYER PROTEIN _ PEPTIDOGLYCAN ENDO-BETA-N-ACETYLGLUCOSAMINIDASE"/>
    <property type="match status" value="1"/>
</dbReference>
<evidence type="ECO:0000259" key="1">
    <source>
        <dbReference type="PROSITE" id="PS51272"/>
    </source>
</evidence>
<evidence type="ECO:0000313" key="2">
    <source>
        <dbReference type="EMBL" id="MCA9385552.1"/>
    </source>
</evidence>
<evidence type="ECO:0000313" key="3">
    <source>
        <dbReference type="Proteomes" id="UP000754563"/>
    </source>
</evidence>
<dbReference type="InterPro" id="IPR001119">
    <property type="entry name" value="SLH_dom"/>
</dbReference>
<dbReference type="EMBL" id="JAGQLH010000027">
    <property type="protein sequence ID" value="MCA9385552.1"/>
    <property type="molecule type" value="Genomic_DNA"/>
</dbReference>
<reference evidence="2" key="1">
    <citation type="submission" date="2020-04" db="EMBL/GenBank/DDBJ databases">
        <authorList>
            <person name="Zhang T."/>
        </authorList>
    </citation>
    <scope>NUCLEOTIDE SEQUENCE</scope>
    <source>
        <strain evidence="2">HKST-UBA11</strain>
    </source>
</reference>
<dbReference type="AlphaFoldDB" id="A0A955L8D7"/>
<dbReference type="PANTHER" id="PTHR43308">
    <property type="entry name" value="OUTER MEMBRANE PROTEIN ALPHA-RELATED"/>
    <property type="match status" value="1"/>
</dbReference>
<feature type="domain" description="SLH" evidence="1">
    <location>
        <begin position="89"/>
        <end position="148"/>
    </location>
</feature>
<proteinExistence type="predicted"/>
<feature type="domain" description="SLH" evidence="1">
    <location>
        <begin position="25"/>
        <end position="88"/>
    </location>
</feature>
<dbReference type="PROSITE" id="PS51272">
    <property type="entry name" value="SLH"/>
    <property type="match status" value="3"/>
</dbReference>
<name>A0A955L8D7_9BACT</name>
<organism evidence="2 3">
    <name type="scientific">Candidatus Dojkabacteria bacterium</name>
    <dbReference type="NCBI Taxonomy" id="2099670"/>
    <lineage>
        <taxon>Bacteria</taxon>
        <taxon>Candidatus Dojkabacteria</taxon>
    </lineage>
</organism>
<reference evidence="2" key="2">
    <citation type="journal article" date="2021" name="Microbiome">
        <title>Successional dynamics and alternative stable states in a saline activated sludge microbial community over 9 years.</title>
        <authorList>
            <person name="Wang Y."/>
            <person name="Ye J."/>
            <person name="Ju F."/>
            <person name="Liu L."/>
            <person name="Boyd J.A."/>
            <person name="Deng Y."/>
            <person name="Parks D.H."/>
            <person name="Jiang X."/>
            <person name="Yin X."/>
            <person name="Woodcroft B.J."/>
            <person name="Tyson G.W."/>
            <person name="Hugenholtz P."/>
            <person name="Polz M.F."/>
            <person name="Zhang T."/>
        </authorList>
    </citation>
    <scope>NUCLEOTIDE SEQUENCE</scope>
    <source>
        <strain evidence="2">HKST-UBA11</strain>
    </source>
</reference>
<protein>
    <submittedName>
        <fullName evidence="2">S-layer homology domain-containing protein</fullName>
    </submittedName>
</protein>
<accession>A0A955L8D7</accession>
<comment type="caution">
    <text evidence="2">The sequence shown here is derived from an EMBL/GenBank/DDBJ whole genome shotgun (WGS) entry which is preliminary data.</text>
</comment>
<sequence>IKEATTTVVPISEEIDTSPCTEIEKDQYAFPDICKHTLSDYIENLYDLGVVNGFDNGMFKPEEPVTRGQMATFITRAFKLSVDTSGNCFSDVPDDYPHKLDIQALCNVEIVQGYGDGTFRPDNPLKRGEATKFIALTMFQKGYDITTYEDHSFPDVLEGNPFNPYISFLSGITINDAKVINGYSSGEFGPDDSMTRAQMAKVVSLSIDYTP</sequence>
<dbReference type="InterPro" id="IPR051465">
    <property type="entry name" value="Cell_Envelope_Struct_Comp"/>
</dbReference>
<dbReference type="Proteomes" id="UP000754563">
    <property type="component" value="Unassembled WGS sequence"/>
</dbReference>
<feature type="domain" description="SLH" evidence="1">
    <location>
        <begin position="149"/>
        <end position="211"/>
    </location>
</feature>
<feature type="non-terminal residue" evidence="2">
    <location>
        <position position="1"/>
    </location>
</feature>